<dbReference type="EMBL" id="CP036433">
    <property type="protein sequence ID" value="QDU95676.1"/>
    <property type="molecule type" value="Genomic_DNA"/>
</dbReference>
<dbReference type="KEGG" id="lcre:Pla8534_34930"/>
<evidence type="ECO:0000256" key="1">
    <source>
        <dbReference type="PROSITE-ProRule" id="PRU00325"/>
    </source>
</evidence>
<keyword evidence="1" id="KW-0479">Metal-binding</keyword>
<name>A0A518DV13_9BACT</name>
<keyword evidence="1" id="KW-0863">Zinc-finger</keyword>
<dbReference type="Proteomes" id="UP000317648">
    <property type="component" value="Chromosome"/>
</dbReference>
<feature type="domain" description="SWIM-type" evidence="2">
    <location>
        <begin position="502"/>
        <end position="543"/>
    </location>
</feature>
<keyword evidence="4" id="KW-1185">Reference proteome</keyword>
<dbReference type="AlphaFoldDB" id="A0A518DV13"/>
<dbReference type="Pfam" id="PF04434">
    <property type="entry name" value="SWIM"/>
    <property type="match status" value="1"/>
</dbReference>
<evidence type="ECO:0000259" key="2">
    <source>
        <dbReference type="PROSITE" id="PS50966"/>
    </source>
</evidence>
<sequence length="552" mass="63328">MEFSYAYAGASAAWSGADDTQMSFSPDTLRPPTFFRGELSRHLPFREAISALHHVVVSDLRFQPKDRTAYLAWRAQQEEVDLAQIAAKQQEVSARLHAIQDELRELRGISSQRMGPYQNAQRKYFEHLYQKNRDYWFVLDPVITVHPDQLFFECFSQDESSYGRLGVNYEVFDNIGEFACGTTNIDYSAALYDEFQKIRSYKTTRLEIDPSGFELQTQQEDSFKEVKIDLPDSWVRGFLQVSSAMALPSVQFDLHPLDLYNICMVLRRKKEKHGPRGLRYLLQPGEPVRVILEPWNIELLCPRSHYAGDFAGDVRVWGRRRLHILERLIPQARRFTVCLLGTGMPSFYLADLGDMNFTLGLSGWTANDWSASGNFDLLAPRAEVDAVTQLRVFEALQAEWFASADTLAGKLNLDRSVVLGALAAYVQAGRVMYDLEKRVYRLRELSREPLPMERLRFTNEREEKAARYVSQQAVAAQGKPDSDPKYLTITGHTQTGNRREKSVLRLDTDARIVDADCTCNWHQQNQLRKGPCEHILAVRLAWNQQQRPLVNG</sequence>
<dbReference type="OrthoDB" id="7821105at2"/>
<evidence type="ECO:0000313" key="4">
    <source>
        <dbReference type="Proteomes" id="UP000317648"/>
    </source>
</evidence>
<dbReference type="RefSeq" id="WP_145054386.1">
    <property type="nucleotide sequence ID" value="NZ_CP036433.1"/>
</dbReference>
<reference evidence="3 4" key="1">
    <citation type="submission" date="2019-02" db="EMBL/GenBank/DDBJ databases">
        <title>Deep-cultivation of Planctomycetes and their phenomic and genomic characterization uncovers novel biology.</title>
        <authorList>
            <person name="Wiegand S."/>
            <person name="Jogler M."/>
            <person name="Boedeker C."/>
            <person name="Pinto D."/>
            <person name="Vollmers J."/>
            <person name="Rivas-Marin E."/>
            <person name="Kohn T."/>
            <person name="Peeters S.H."/>
            <person name="Heuer A."/>
            <person name="Rast P."/>
            <person name="Oberbeckmann S."/>
            <person name="Bunk B."/>
            <person name="Jeske O."/>
            <person name="Meyerdierks A."/>
            <person name="Storesund J.E."/>
            <person name="Kallscheuer N."/>
            <person name="Luecker S."/>
            <person name="Lage O.M."/>
            <person name="Pohl T."/>
            <person name="Merkel B.J."/>
            <person name="Hornburger P."/>
            <person name="Mueller R.-W."/>
            <person name="Bruemmer F."/>
            <person name="Labrenz M."/>
            <person name="Spormann A.M."/>
            <person name="Op den Camp H."/>
            <person name="Overmann J."/>
            <person name="Amann R."/>
            <person name="Jetten M.S.M."/>
            <person name="Mascher T."/>
            <person name="Medema M.H."/>
            <person name="Devos D.P."/>
            <person name="Kaster A.-K."/>
            <person name="Ovreas L."/>
            <person name="Rohde M."/>
            <person name="Galperin M.Y."/>
            <person name="Jogler C."/>
        </authorList>
    </citation>
    <scope>NUCLEOTIDE SEQUENCE [LARGE SCALE GENOMIC DNA]</scope>
    <source>
        <strain evidence="3 4">Pla85_3_4</strain>
    </source>
</reference>
<gene>
    <name evidence="3" type="ORF">Pla8534_34930</name>
</gene>
<proteinExistence type="predicted"/>
<accession>A0A518DV13</accession>
<dbReference type="PROSITE" id="PS50966">
    <property type="entry name" value="ZF_SWIM"/>
    <property type="match status" value="1"/>
</dbReference>
<dbReference type="InterPro" id="IPR007527">
    <property type="entry name" value="Znf_SWIM"/>
</dbReference>
<organism evidence="3 4">
    <name type="scientific">Lignipirellula cremea</name>
    <dbReference type="NCBI Taxonomy" id="2528010"/>
    <lineage>
        <taxon>Bacteria</taxon>
        <taxon>Pseudomonadati</taxon>
        <taxon>Planctomycetota</taxon>
        <taxon>Planctomycetia</taxon>
        <taxon>Pirellulales</taxon>
        <taxon>Pirellulaceae</taxon>
        <taxon>Lignipirellula</taxon>
    </lineage>
</organism>
<dbReference type="GO" id="GO:0008270">
    <property type="term" value="F:zinc ion binding"/>
    <property type="evidence" value="ECO:0007669"/>
    <property type="project" value="UniProtKB-KW"/>
</dbReference>
<evidence type="ECO:0000313" key="3">
    <source>
        <dbReference type="EMBL" id="QDU95676.1"/>
    </source>
</evidence>
<protein>
    <recommendedName>
        <fullName evidence="2">SWIM-type domain-containing protein</fullName>
    </recommendedName>
</protein>
<keyword evidence="1" id="KW-0862">Zinc</keyword>